<comment type="subcellular location">
    <subcellularLocation>
        <location evidence="8">Cell membrane</location>
        <topology evidence="8">Multi-pass membrane protein</topology>
    </subcellularLocation>
    <subcellularLocation>
        <location evidence="1">Endomembrane system</location>
        <topology evidence="1">Multi-pass membrane protein</topology>
    </subcellularLocation>
</comment>
<evidence type="ECO:0000256" key="1">
    <source>
        <dbReference type="ARBA" id="ARBA00004127"/>
    </source>
</evidence>
<dbReference type="PANTHER" id="PTHR30586:SF0">
    <property type="entry name" value="ION-TRANSLOCATING OXIDOREDUCTASE COMPLEX SUBUNIT E"/>
    <property type="match status" value="1"/>
</dbReference>
<protein>
    <recommendedName>
        <fullName evidence="8">Ion-translocating oxidoreductase complex subunit E</fullName>
        <ecNumber evidence="8">7.-.-.-</ecNumber>
    </recommendedName>
    <alternativeName>
        <fullName evidence="8">Rnf electron transport complex subunit E</fullName>
    </alternativeName>
</protein>
<evidence type="ECO:0000313" key="10">
    <source>
        <dbReference type="Proteomes" id="UP000315343"/>
    </source>
</evidence>
<dbReference type="OrthoDB" id="9790976at2"/>
<feature type="transmembrane region" description="Helical" evidence="8">
    <location>
        <begin position="171"/>
        <end position="192"/>
    </location>
</feature>
<dbReference type="NCBIfam" id="NF009070">
    <property type="entry name" value="PRK12405.1"/>
    <property type="match status" value="1"/>
</dbReference>
<dbReference type="Proteomes" id="UP000315343">
    <property type="component" value="Unassembled WGS sequence"/>
</dbReference>
<reference evidence="9 10" key="1">
    <citation type="submission" date="2019-07" db="EMBL/GenBank/DDBJ databases">
        <title>Genomic Encyclopedia of Type Strains, Phase I: the one thousand microbial genomes (KMG-I) project.</title>
        <authorList>
            <person name="Kyrpides N."/>
        </authorList>
    </citation>
    <scope>NUCLEOTIDE SEQUENCE [LARGE SCALE GENOMIC DNA]</scope>
    <source>
        <strain evidence="9 10">DSM 13558</strain>
    </source>
</reference>
<dbReference type="InterPro" id="IPR003667">
    <property type="entry name" value="NqrDE/RnfAE"/>
</dbReference>
<sequence>MNKLDIFKNGITKENPILVQQVGMCATLAVTTSLLNGIGMGIAVIAVLTGSNIVISLLRKFIPDEVRIPAFVIIIAAFTTIVDLLMHAYTFALYQALGVFIPLIVVNCLILARAEAFAFKNGVVDSIIDGLGMGAGYLVAMILLSSVREFLGNGTLFGINVLPASYEPMMIAIQPPGAFIILGLLIGLVNYLSRRKKA</sequence>
<keyword evidence="3 8" id="KW-0812">Transmembrane</keyword>
<dbReference type="NCBIfam" id="TIGR01948">
    <property type="entry name" value="rnfE"/>
    <property type="match status" value="1"/>
</dbReference>
<keyword evidence="8" id="KW-1003">Cell membrane</keyword>
<name>A0A562JAD3_9FIRM</name>
<comment type="caution">
    <text evidence="9">The sequence shown here is derived from an EMBL/GenBank/DDBJ whole genome shotgun (WGS) entry which is preliminary data.</text>
</comment>
<evidence type="ECO:0000256" key="4">
    <source>
        <dbReference type="ARBA" id="ARBA00022967"/>
    </source>
</evidence>
<comment type="subunit">
    <text evidence="8">The complex is composed of six subunits: RnfA, RnfB, RnfC, RnfD, RnfE and RnfG.</text>
</comment>
<gene>
    <name evidence="8" type="primary">rnfE</name>
    <name evidence="9" type="ORF">LY60_02204</name>
</gene>
<proteinExistence type="inferred from homology"/>
<evidence type="ECO:0000256" key="3">
    <source>
        <dbReference type="ARBA" id="ARBA00022692"/>
    </source>
</evidence>
<dbReference type="GO" id="GO:0005886">
    <property type="term" value="C:plasma membrane"/>
    <property type="evidence" value="ECO:0007669"/>
    <property type="project" value="UniProtKB-SubCell"/>
</dbReference>
<comment type="similarity">
    <text evidence="8">Belongs to the NqrDE/RnfAE family.</text>
</comment>
<keyword evidence="2 8" id="KW-0813">Transport</keyword>
<evidence type="ECO:0000256" key="7">
    <source>
        <dbReference type="ARBA" id="ARBA00023136"/>
    </source>
</evidence>
<organism evidence="9 10">
    <name type="scientific">Sedimentibacter saalensis</name>
    <dbReference type="NCBI Taxonomy" id="130788"/>
    <lineage>
        <taxon>Bacteria</taxon>
        <taxon>Bacillati</taxon>
        <taxon>Bacillota</taxon>
        <taxon>Tissierellia</taxon>
        <taxon>Sedimentibacter</taxon>
    </lineage>
</organism>
<dbReference type="EC" id="7.-.-.-" evidence="8"/>
<dbReference type="GO" id="GO:0022900">
    <property type="term" value="P:electron transport chain"/>
    <property type="evidence" value="ECO:0007669"/>
    <property type="project" value="UniProtKB-UniRule"/>
</dbReference>
<keyword evidence="7 8" id="KW-0472">Membrane</keyword>
<keyword evidence="6 8" id="KW-1133">Transmembrane helix</keyword>
<accession>A0A562JAD3</accession>
<dbReference type="PIRSF" id="PIRSF006102">
    <property type="entry name" value="NQR_DE"/>
    <property type="match status" value="1"/>
</dbReference>
<dbReference type="HAMAP" id="MF_00478">
    <property type="entry name" value="RsxE_RnfE"/>
    <property type="match status" value="1"/>
</dbReference>
<dbReference type="RefSeq" id="WP_019228547.1">
    <property type="nucleotide sequence ID" value="NZ_DAMBUX010000001.1"/>
</dbReference>
<evidence type="ECO:0000256" key="5">
    <source>
        <dbReference type="ARBA" id="ARBA00022982"/>
    </source>
</evidence>
<dbReference type="AlphaFoldDB" id="A0A562JAD3"/>
<keyword evidence="5 8" id="KW-0249">Electron transport</keyword>
<feature type="transmembrane region" description="Helical" evidence="8">
    <location>
        <begin position="70"/>
        <end position="90"/>
    </location>
</feature>
<evidence type="ECO:0000313" key="9">
    <source>
        <dbReference type="EMBL" id="TWH79884.1"/>
    </source>
</evidence>
<evidence type="ECO:0000256" key="8">
    <source>
        <dbReference type="HAMAP-Rule" id="MF_00478"/>
    </source>
</evidence>
<dbReference type="InterPro" id="IPR010968">
    <property type="entry name" value="RnfE"/>
</dbReference>
<feature type="transmembrane region" description="Helical" evidence="8">
    <location>
        <begin position="38"/>
        <end position="58"/>
    </location>
</feature>
<feature type="transmembrane region" description="Helical" evidence="8">
    <location>
        <begin position="131"/>
        <end position="151"/>
    </location>
</feature>
<dbReference type="Pfam" id="PF02508">
    <property type="entry name" value="Rnf-Nqr"/>
    <property type="match status" value="1"/>
</dbReference>
<dbReference type="GO" id="GO:0012505">
    <property type="term" value="C:endomembrane system"/>
    <property type="evidence" value="ECO:0007669"/>
    <property type="project" value="UniProtKB-SubCell"/>
</dbReference>
<keyword evidence="10" id="KW-1185">Reference proteome</keyword>
<feature type="transmembrane region" description="Helical" evidence="8">
    <location>
        <begin position="96"/>
        <end position="119"/>
    </location>
</feature>
<dbReference type="EMBL" id="VLKH01000005">
    <property type="protein sequence ID" value="TWH79884.1"/>
    <property type="molecule type" value="Genomic_DNA"/>
</dbReference>
<dbReference type="PANTHER" id="PTHR30586">
    <property type="entry name" value="ELECTRON TRANSPORT COMPLEX PROTEIN RNFE"/>
    <property type="match status" value="1"/>
</dbReference>
<evidence type="ECO:0000256" key="6">
    <source>
        <dbReference type="ARBA" id="ARBA00022989"/>
    </source>
</evidence>
<keyword evidence="4 8" id="KW-1278">Translocase</keyword>
<evidence type="ECO:0000256" key="2">
    <source>
        <dbReference type="ARBA" id="ARBA00022448"/>
    </source>
</evidence>
<comment type="function">
    <text evidence="8">Part of a membrane-bound complex that couples electron transfer with translocation of ions across the membrane.</text>
</comment>